<sequence length="159" mass="16494">MVDVTIIPGPIVRPVAEPLSGHAPAPLAPAPSYPQQPSTPGRATDDVYVEPGLTPLGAREANRSTVADLLRSAGVSFFAVRGASDHGTVLAVAEEDREVVLGALFRGMGQYAGHLSVIDPQASVPVVPGPRGIPRRGVVSVRPPPYRSAGFARTQADTC</sequence>
<dbReference type="EMBL" id="BLWC01000001">
    <property type="protein sequence ID" value="GFN00033.1"/>
    <property type="molecule type" value="Genomic_DNA"/>
</dbReference>
<dbReference type="AlphaFoldDB" id="A0A7J0CC26"/>
<evidence type="ECO:0000313" key="2">
    <source>
        <dbReference type="EMBL" id="GFN00033.1"/>
    </source>
</evidence>
<feature type="region of interest" description="Disordered" evidence="1">
    <location>
        <begin position="22"/>
        <end position="46"/>
    </location>
</feature>
<protein>
    <submittedName>
        <fullName evidence="2">Uncharacterized protein</fullName>
    </submittedName>
</protein>
<evidence type="ECO:0000313" key="3">
    <source>
        <dbReference type="Proteomes" id="UP000498980"/>
    </source>
</evidence>
<keyword evidence="3" id="KW-1185">Reference proteome</keyword>
<comment type="caution">
    <text evidence="2">The sequence shown here is derived from an EMBL/GenBank/DDBJ whole genome shotgun (WGS) entry which is preliminary data.</text>
</comment>
<organism evidence="2 3">
    <name type="scientific">Streptomyces fulvorobeus</name>
    <dbReference type="NCBI Taxonomy" id="284028"/>
    <lineage>
        <taxon>Bacteria</taxon>
        <taxon>Bacillati</taxon>
        <taxon>Actinomycetota</taxon>
        <taxon>Actinomycetes</taxon>
        <taxon>Kitasatosporales</taxon>
        <taxon>Streptomycetaceae</taxon>
        <taxon>Streptomyces</taxon>
    </lineage>
</organism>
<accession>A0A7J0CC26</accession>
<reference evidence="2 3" key="1">
    <citation type="submission" date="2020-05" db="EMBL/GenBank/DDBJ databases">
        <title>Whole genome shotgun sequence of Streptomyces fulvorobeus NBRC 15897.</title>
        <authorList>
            <person name="Komaki H."/>
            <person name="Tamura T."/>
        </authorList>
    </citation>
    <scope>NUCLEOTIDE SEQUENCE [LARGE SCALE GENOMIC DNA]</scope>
    <source>
        <strain evidence="2 3">NBRC 15897</strain>
    </source>
</reference>
<proteinExistence type="predicted"/>
<dbReference type="Proteomes" id="UP000498980">
    <property type="component" value="Unassembled WGS sequence"/>
</dbReference>
<evidence type="ECO:0000256" key="1">
    <source>
        <dbReference type="SAM" id="MobiDB-lite"/>
    </source>
</evidence>
<name>A0A7J0CC26_9ACTN</name>
<gene>
    <name evidence="2" type="ORF">Sfulv_48430</name>
</gene>